<evidence type="ECO:0000313" key="3">
    <source>
        <dbReference type="Proteomes" id="UP000791440"/>
    </source>
</evidence>
<keyword evidence="1" id="KW-0732">Signal</keyword>
<name>A0A921YSF0_MANSE</name>
<reference evidence="2" key="1">
    <citation type="journal article" date="2016" name="Insect Biochem. Mol. Biol.">
        <title>Multifaceted biological insights from a draft genome sequence of the tobacco hornworm moth, Manduca sexta.</title>
        <authorList>
            <person name="Kanost M.R."/>
            <person name="Arrese E.L."/>
            <person name="Cao X."/>
            <person name="Chen Y.R."/>
            <person name="Chellapilla S."/>
            <person name="Goldsmith M.R."/>
            <person name="Grosse-Wilde E."/>
            <person name="Heckel D.G."/>
            <person name="Herndon N."/>
            <person name="Jiang H."/>
            <person name="Papanicolaou A."/>
            <person name="Qu J."/>
            <person name="Soulages J.L."/>
            <person name="Vogel H."/>
            <person name="Walters J."/>
            <person name="Waterhouse R.M."/>
            <person name="Ahn S.J."/>
            <person name="Almeida F.C."/>
            <person name="An C."/>
            <person name="Aqrawi P."/>
            <person name="Bretschneider A."/>
            <person name="Bryant W.B."/>
            <person name="Bucks S."/>
            <person name="Chao H."/>
            <person name="Chevignon G."/>
            <person name="Christen J.M."/>
            <person name="Clarke D.F."/>
            <person name="Dittmer N.T."/>
            <person name="Ferguson L.C.F."/>
            <person name="Garavelou S."/>
            <person name="Gordon K.H.J."/>
            <person name="Gunaratna R.T."/>
            <person name="Han Y."/>
            <person name="Hauser F."/>
            <person name="He Y."/>
            <person name="Heidel-Fischer H."/>
            <person name="Hirsh A."/>
            <person name="Hu Y."/>
            <person name="Jiang H."/>
            <person name="Kalra D."/>
            <person name="Klinner C."/>
            <person name="Konig C."/>
            <person name="Kovar C."/>
            <person name="Kroll A.R."/>
            <person name="Kuwar S.S."/>
            <person name="Lee S.L."/>
            <person name="Lehman R."/>
            <person name="Li K."/>
            <person name="Li Z."/>
            <person name="Liang H."/>
            <person name="Lovelace S."/>
            <person name="Lu Z."/>
            <person name="Mansfield J.H."/>
            <person name="McCulloch K.J."/>
            <person name="Mathew T."/>
            <person name="Morton B."/>
            <person name="Muzny D.M."/>
            <person name="Neunemann D."/>
            <person name="Ongeri F."/>
            <person name="Pauchet Y."/>
            <person name="Pu L.L."/>
            <person name="Pyrousis I."/>
            <person name="Rao X.J."/>
            <person name="Redding A."/>
            <person name="Roesel C."/>
            <person name="Sanchez-Gracia A."/>
            <person name="Schaack S."/>
            <person name="Shukla A."/>
            <person name="Tetreau G."/>
            <person name="Wang Y."/>
            <person name="Xiong G.H."/>
            <person name="Traut W."/>
            <person name="Walsh T.K."/>
            <person name="Worley K.C."/>
            <person name="Wu D."/>
            <person name="Wu W."/>
            <person name="Wu Y.Q."/>
            <person name="Zhang X."/>
            <person name="Zou Z."/>
            <person name="Zucker H."/>
            <person name="Briscoe A.D."/>
            <person name="Burmester T."/>
            <person name="Clem R.J."/>
            <person name="Feyereisen R."/>
            <person name="Grimmelikhuijzen C.J.P."/>
            <person name="Hamodrakas S.J."/>
            <person name="Hansson B.S."/>
            <person name="Huguet E."/>
            <person name="Jermiin L.S."/>
            <person name="Lan Q."/>
            <person name="Lehman H.K."/>
            <person name="Lorenzen M."/>
            <person name="Merzendorfer H."/>
            <person name="Michalopoulos I."/>
            <person name="Morton D.B."/>
            <person name="Muthukrishnan S."/>
            <person name="Oakeshott J.G."/>
            <person name="Palmer W."/>
            <person name="Park Y."/>
            <person name="Passarelli A.L."/>
            <person name="Rozas J."/>
            <person name="Schwartz L.M."/>
            <person name="Smith W."/>
            <person name="Southgate A."/>
            <person name="Vilcinskas A."/>
            <person name="Vogt R."/>
            <person name="Wang P."/>
            <person name="Werren J."/>
            <person name="Yu X.Q."/>
            <person name="Zhou J.J."/>
            <person name="Brown S.J."/>
            <person name="Scherer S.E."/>
            <person name="Richards S."/>
            <person name="Blissard G.W."/>
        </authorList>
    </citation>
    <scope>NUCLEOTIDE SEQUENCE</scope>
</reference>
<accession>A0A921YSF0</accession>
<evidence type="ECO:0000313" key="2">
    <source>
        <dbReference type="EMBL" id="KAG6443919.1"/>
    </source>
</evidence>
<dbReference type="OrthoDB" id="7478217at2759"/>
<keyword evidence="3" id="KW-1185">Reference proteome</keyword>
<evidence type="ECO:0000256" key="1">
    <source>
        <dbReference type="SAM" id="SignalP"/>
    </source>
</evidence>
<protein>
    <submittedName>
        <fullName evidence="2">Uncharacterized protein</fullName>
    </submittedName>
</protein>
<sequence length="231" mass="27397">MHINSIRCIVLLIILREATAHGNQTRKRNFTNYTIKHGQNNNSKPIRRINEDPLEKLQKELGKFAHHGKIETYYDPYWQSGEWVFLRITTRKGDTPPATTTLIPGITAKKFRKWPMSIYRDCDLLCINIYKDNYGAVCAQRYNTMTWKNEYKSFKNMCELERENCKLPEKRPMWYPIHREKYCDELSTFKLFPTNPTLILQRKTSWAPYEYLRTKTTTVPVLFLTTTGKSN</sequence>
<reference evidence="2" key="2">
    <citation type="submission" date="2020-12" db="EMBL/GenBank/DDBJ databases">
        <authorList>
            <person name="Kanost M."/>
        </authorList>
    </citation>
    <scope>NUCLEOTIDE SEQUENCE</scope>
</reference>
<dbReference type="AlphaFoldDB" id="A0A921YSF0"/>
<gene>
    <name evidence="2" type="ORF">O3G_MSEX003069</name>
</gene>
<proteinExistence type="predicted"/>
<dbReference type="Proteomes" id="UP000791440">
    <property type="component" value="Unassembled WGS sequence"/>
</dbReference>
<feature type="chain" id="PRO_5037919464" evidence="1">
    <location>
        <begin position="21"/>
        <end position="231"/>
    </location>
</feature>
<feature type="signal peptide" evidence="1">
    <location>
        <begin position="1"/>
        <end position="20"/>
    </location>
</feature>
<dbReference type="EMBL" id="JH668306">
    <property type="protein sequence ID" value="KAG6443919.1"/>
    <property type="molecule type" value="Genomic_DNA"/>
</dbReference>
<organism evidence="2 3">
    <name type="scientific">Manduca sexta</name>
    <name type="common">Tobacco hawkmoth</name>
    <name type="synonym">Tobacco hornworm</name>
    <dbReference type="NCBI Taxonomy" id="7130"/>
    <lineage>
        <taxon>Eukaryota</taxon>
        <taxon>Metazoa</taxon>
        <taxon>Ecdysozoa</taxon>
        <taxon>Arthropoda</taxon>
        <taxon>Hexapoda</taxon>
        <taxon>Insecta</taxon>
        <taxon>Pterygota</taxon>
        <taxon>Neoptera</taxon>
        <taxon>Endopterygota</taxon>
        <taxon>Lepidoptera</taxon>
        <taxon>Glossata</taxon>
        <taxon>Ditrysia</taxon>
        <taxon>Bombycoidea</taxon>
        <taxon>Sphingidae</taxon>
        <taxon>Sphinginae</taxon>
        <taxon>Sphingini</taxon>
        <taxon>Manduca</taxon>
    </lineage>
</organism>
<comment type="caution">
    <text evidence="2">The sequence shown here is derived from an EMBL/GenBank/DDBJ whole genome shotgun (WGS) entry which is preliminary data.</text>
</comment>